<organism evidence="4 5">
    <name type="scientific">Bacterioplanes sanyensis</name>
    <dbReference type="NCBI Taxonomy" id="1249553"/>
    <lineage>
        <taxon>Bacteria</taxon>
        <taxon>Pseudomonadati</taxon>
        <taxon>Pseudomonadota</taxon>
        <taxon>Gammaproteobacteria</taxon>
        <taxon>Oceanospirillales</taxon>
        <taxon>Oceanospirillaceae</taxon>
        <taxon>Bacterioplanes</taxon>
    </lineage>
</organism>
<protein>
    <submittedName>
        <fullName evidence="4">Phosphate ABC transporter substrate-binding protein</fullName>
    </submittedName>
</protein>
<keyword evidence="5" id="KW-1185">Reference proteome</keyword>
<evidence type="ECO:0000256" key="1">
    <source>
        <dbReference type="ARBA" id="ARBA00022729"/>
    </source>
</evidence>
<feature type="domain" description="PBP" evidence="3">
    <location>
        <begin position="20"/>
        <end position="310"/>
    </location>
</feature>
<evidence type="ECO:0000313" key="4">
    <source>
        <dbReference type="EMBL" id="ASP38005.1"/>
    </source>
</evidence>
<proteinExistence type="predicted"/>
<dbReference type="OrthoDB" id="9765713at2"/>
<keyword evidence="1 2" id="KW-0732">Signal</keyword>
<dbReference type="Pfam" id="PF12849">
    <property type="entry name" value="PBP_like_2"/>
    <property type="match status" value="1"/>
</dbReference>
<sequence>MKKALLTGAALVATLVGSAAHAERDYISIVGSSTVYPFSIVVAERFGKSTNFPTPKVESTGSGGGLKLFCSGVGGSTPDITNASRAIKQSEIDLCAKNGVNDIIEVKAGYDGIVLANTLEAERIELTTKDIFLALAKNIPNPDGSDTLVENPHKTWKDVNPALPAREIEVLGPPPTSGTRDAFVELAMEGGCKQFPFIKAMKKADKSKYKAVCHGMREDGAYIEAGENDNLIVQKLVTNPAALGIFGFSFLEQNADKVQGSLINGKEPTFDNISSGAYPVSRSLYFYVKKAHIDVIPGIEEYLAEFTSDRAMGEYGYLAEKGMIPMKPAEMATVRENVKSQKTLAAN</sequence>
<dbReference type="RefSeq" id="WP_094059206.1">
    <property type="nucleotide sequence ID" value="NZ_CP022530.1"/>
</dbReference>
<gene>
    <name evidence="4" type="ORF">CHH28_04615</name>
</gene>
<dbReference type="AlphaFoldDB" id="A0A222FFZ7"/>
<feature type="chain" id="PRO_5013098410" evidence="2">
    <location>
        <begin position="23"/>
        <end position="347"/>
    </location>
</feature>
<dbReference type="PANTHER" id="PTHR30570:SF1">
    <property type="entry name" value="PHOSPHATE-BINDING PROTEIN PSTS"/>
    <property type="match status" value="1"/>
</dbReference>
<dbReference type="Gene3D" id="3.40.190.10">
    <property type="entry name" value="Periplasmic binding protein-like II"/>
    <property type="match status" value="2"/>
</dbReference>
<evidence type="ECO:0000259" key="3">
    <source>
        <dbReference type="Pfam" id="PF12849"/>
    </source>
</evidence>
<feature type="signal peptide" evidence="2">
    <location>
        <begin position="1"/>
        <end position="22"/>
    </location>
</feature>
<dbReference type="KEGG" id="bsan:CHH28_04615"/>
<dbReference type="SUPFAM" id="SSF53850">
    <property type="entry name" value="Periplasmic binding protein-like II"/>
    <property type="match status" value="1"/>
</dbReference>
<name>A0A222FFZ7_9GAMM</name>
<accession>A0A222FFZ7</accession>
<dbReference type="EMBL" id="CP022530">
    <property type="protein sequence ID" value="ASP38005.1"/>
    <property type="molecule type" value="Genomic_DNA"/>
</dbReference>
<dbReference type="InterPro" id="IPR050811">
    <property type="entry name" value="Phosphate_ABC_transporter"/>
</dbReference>
<dbReference type="Proteomes" id="UP000202440">
    <property type="component" value="Chromosome"/>
</dbReference>
<evidence type="ECO:0000256" key="2">
    <source>
        <dbReference type="SAM" id="SignalP"/>
    </source>
</evidence>
<dbReference type="PANTHER" id="PTHR30570">
    <property type="entry name" value="PERIPLASMIC PHOSPHATE BINDING COMPONENT OF PHOSPHATE ABC TRANSPORTER"/>
    <property type="match status" value="1"/>
</dbReference>
<evidence type="ECO:0000313" key="5">
    <source>
        <dbReference type="Proteomes" id="UP000202440"/>
    </source>
</evidence>
<dbReference type="InterPro" id="IPR024370">
    <property type="entry name" value="PBP_domain"/>
</dbReference>
<reference evidence="4 5" key="1">
    <citation type="submission" date="2017-07" db="EMBL/GenBank/DDBJ databases">
        <title>Annotated genome sequence of Bacterioplanes sanyensis isolated from Red Sea.</title>
        <authorList>
            <person name="Rehman Z.U."/>
        </authorList>
    </citation>
    <scope>NUCLEOTIDE SEQUENCE [LARGE SCALE GENOMIC DNA]</scope>
    <source>
        <strain evidence="4 5">NV9</strain>
    </source>
</reference>